<keyword evidence="5 11" id="KW-0812">Transmembrane</keyword>
<evidence type="ECO:0000313" key="17">
    <source>
        <dbReference type="EMBL" id="GGZ17459.1"/>
    </source>
</evidence>
<keyword evidence="8 12" id="KW-0798">TonB box</keyword>
<dbReference type="CDD" id="cd01347">
    <property type="entry name" value="ligand_gated_channel"/>
    <property type="match status" value="1"/>
</dbReference>
<keyword evidence="6" id="KW-0408">Iron</keyword>
<name>A0A918UL16_9SPHN</name>
<comment type="similarity">
    <text evidence="11 12">Belongs to the TonB-dependent receptor family.</text>
</comment>
<comment type="subcellular location">
    <subcellularLocation>
        <location evidence="1 11">Cell outer membrane</location>
        <topology evidence="1 11">Multi-pass membrane protein</topology>
    </subcellularLocation>
</comment>
<evidence type="ECO:0000256" key="2">
    <source>
        <dbReference type="ARBA" id="ARBA00022448"/>
    </source>
</evidence>
<dbReference type="SUPFAM" id="SSF56935">
    <property type="entry name" value="Porins"/>
    <property type="match status" value="1"/>
</dbReference>
<keyword evidence="14" id="KW-0732">Signal</keyword>
<evidence type="ECO:0000259" key="16">
    <source>
        <dbReference type="Pfam" id="PF07715"/>
    </source>
</evidence>
<feature type="chain" id="PRO_5038070855" evidence="14">
    <location>
        <begin position="17"/>
        <end position="718"/>
    </location>
</feature>
<keyword evidence="17" id="KW-0675">Receptor</keyword>
<feature type="region of interest" description="Disordered" evidence="13">
    <location>
        <begin position="23"/>
        <end position="43"/>
    </location>
</feature>
<keyword evidence="18" id="KW-1185">Reference proteome</keyword>
<dbReference type="PANTHER" id="PTHR32552">
    <property type="entry name" value="FERRICHROME IRON RECEPTOR-RELATED"/>
    <property type="match status" value="1"/>
</dbReference>
<evidence type="ECO:0000256" key="8">
    <source>
        <dbReference type="ARBA" id="ARBA00023077"/>
    </source>
</evidence>
<reference evidence="17" key="1">
    <citation type="journal article" date="2014" name="Int. J. Syst. Evol. Microbiol.">
        <title>Complete genome sequence of Corynebacterium casei LMG S-19264T (=DSM 44701T), isolated from a smear-ripened cheese.</title>
        <authorList>
            <consortium name="US DOE Joint Genome Institute (JGI-PGF)"/>
            <person name="Walter F."/>
            <person name="Albersmeier A."/>
            <person name="Kalinowski J."/>
            <person name="Ruckert C."/>
        </authorList>
    </citation>
    <scope>NUCLEOTIDE SEQUENCE</scope>
    <source>
        <strain evidence="17">KCTC 32255</strain>
    </source>
</reference>
<keyword evidence="3 11" id="KW-1134">Transmembrane beta strand</keyword>
<evidence type="ECO:0000256" key="13">
    <source>
        <dbReference type="SAM" id="MobiDB-lite"/>
    </source>
</evidence>
<evidence type="ECO:0000313" key="18">
    <source>
        <dbReference type="Proteomes" id="UP000648075"/>
    </source>
</evidence>
<evidence type="ECO:0000256" key="4">
    <source>
        <dbReference type="ARBA" id="ARBA00022496"/>
    </source>
</evidence>
<dbReference type="Pfam" id="PF07715">
    <property type="entry name" value="Plug"/>
    <property type="match status" value="1"/>
</dbReference>
<dbReference type="PANTHER" id="PTHR32552:SF81">
    <property type="entry name" value="TONB-DEPENDENT OUTER MEMBRANE RECEPTOR"/>
    <property type="match status" value="1"/>
</dbReference>
<dbReference type="InterPro" id="IPR000531">
    <property type="entry name" value="Beta-barrel_TonB"/>
</dbReference>
<gene>
    <name evidence="17" type="ORF">GCM10011614_34980</name>
</gene>
<sequence length="718" mass="77853">MALGALVASLPSIAMAKAPADSGAVNEPQASTSEPAKAPAGEGNDVGEIVVTALKRAERVQNIPASISAVSGEMLAQRGIADIRALTSAIPNLVVGEFVGSTLITIRGVGSNVDSGLTEPTVAVYADGLALPRATMARLRAVDLERVEVLRGPQGTLYGRNATGGAVNFISARPSKELTGKVEVSTGSRDALGINGFVSGPLADGVYVRVSGGREKQDGIVKVLNTGQTLGGVDAKYGRVAFLLEPSSDIAVDLGLRYERDNAPVGYQQSINANRFEIANGPSVATHEPYKLISNNRLAGFKETLIVSGGINWQLSDALSLKYLGGYIDHDSYDFYDPDGSSVAFSHVEYDRASKSISQELTLIGDYEGFKFILGAYFFKEKANNIFLTTFESAHPSFPGSLRFGARARITNMALYGDIKYSVTSRFGLNLGLRLNHEDNDFNQFFATASTDQTVKATRLLPKVAATYEFSPDVNGYAQWSRGYKSGGGQFGQGSGVQPPYRPEVLDAFEVGLKSQFADRRVTANLAAFYYKYTDLQFLNFIPEFTTRIDNSDARLFGVEADFRFEATDHTTLSLAPTWLDGKFKDRVVVEPVTGIPYNLDGNRLPRAPKFTVSAGIEQRFDLGGDLFSELQLNGNVKYSSTTVLRFFDLNEFERQTGYALIDLSASVMDADRKTRLAAFVNNLTDKAVQISSFRTANGYYGNYGAPRTWGVRLSRQF</sequence>
<evidence type="ECO:0000256" key="1">
    <source>
        <dbReference type="ARBA" id="ARBA00004571"/>
    </source>
</evidence>
<evidence type="ECO:0000256" key="3">
    <source>
        <dbReference type="ARBA" id="ARBA00022452"/>
    </source>
</evidence>
<dbReference type="AlphaFoldDB" id="A0A918UL16"/>
<evidence type="ECO:0000256" key="9">
    <source>
        <dbReference type="ARBA" id="ARBA00023136"/>
    </source>
</evidence>
<dbReference type="GO" id="GO:0009279">
    <property type="term" value="C:cell outer membrane"/>
    <property type="evidence" value="ECO:0007669"/>
    <property type="project" value="UniProtKB-SubCell"/>
</dbReference>
<evidence type="ECO:0000256" key="6">
    <source>
        <dbReference type="ARBA" id="ARBA00023004"/>
    </source>
</evidence>
<evidence type="ECO:0000256" key="14">
    <source>
        <dbReference type="SAM" id="SignalP"/>
    </source>
</evidence>
<feature type="signal peptide" evidence="14">
    <location>
        <begin position="1"/>
        <end position="16"/>
    </location>
</feature>
<dbReference type="InterPro" id="IPR036942">
    <property type="entry name" value="Beta-barrel_TonB_sf"/>
</dbReference>
<dbReference type="EMBL" id="BMZA01000036">
    <property type="protein sequence ID" value="GGZ17459.1"/>
    <property type="molecule type" value="Genomic_DNA"/>
</dbReference>
<dbReference type="Proteomes" id="UP000648075">
    <property type="component" value="Unassembled WGS sequence"/>
</dbReference>
<evidence type="ECO:0000256" key="11">
    <source>
        <dbReference type="PROSITE-ProRule" id="PRU01360"/>
    </source>
</evidence>
<evidence type="ECO:0000256" key="10">
    <source>
        <dbReference type="ARBA" id="ARBA00023237"/>
    </source>
</evidence>
<evidence type="ECO:0000256" key="7">
    <source>
        <dbReference type="ARBA" id="ARBA00023065"/>
    </source>
</evidence>
<keyword evidence="4" id="KW-0410">Iron transport</keyword>
<keyword evidence="10 11" id="KW-0998">Cell outer membrane</keyword>
<keyword evidence="9 11" id="KW-0472">Membrane</keyword>
<accession>A0A918UL16</accession>
<feature type="domain" description="TonB-dependent receptor plug" evidence="16">
    <location>
        <begin position="60"/>
        <end position="166"/>
    </location>
</feature>
<protein>
    <submittedName>
        <fullName evidence="17">TonB-dependent receptor</fullName>
    </submittedName>
</protein>
<evidence type="ECO:0000256" key="5">
    <source>
        <dbReference type="ARBA" id="ARBA00022692"/>
    </source>
</evidence>
<proteinExistence type="inferred from homology"/>
<dbReference type="PROSITE" id="PS52016">
    <property type="entry name" value="TONB_DEPENDENT_REC_3"/>
    <property type="match status" value="1"/>
</dbReference>
<reference evidence="17" key="2">
    <citation type="submission" date="2020-09" db="EMBL/GenBank/DDBJ databases">
        <authorList>
            <person name="Sun Q."/>
            <person name="Kim S."/>
        </authorList>
    </citation>
    <scope>NUCLEOTIDE SEQUENCE</scope>
    <source>
        <strain evidence="17">KCTC 32255</strain>
    </source>
</reference>
<comment type="caution">
    <text evidence="17">The sequence shown here is derived from an EMBL/GenBank/DDBJ whole genome shotgun (WGS) entry which is preliminary data.</text>
</comment>
<evidence type="ECO:0000256" key="12">
    <source>
        <dbReference type="RuleBase" id="RU003357"/>
    </source>
</evidence>
<keyword evidence="7" id="KW-0406">Ion transport</keyword>
<organism evidence="17 18">
    <name type="scientific">Novosphingobium colocasiae</name>
    <dbReference type="NCBI Taxonomy" id="1256513"/>
    <lineage>
        <taxon>Bacteria</taxon>
        <taxon>Pseudomonadati</taxon>
        <taxon>Pseudomonadota</taxon>
        <taxon>Alphaproteobacteria</taxon>
        <taxon>Sphingomonadales</taxon>
        <taxon>Sphingomonadaceae</taxon>
        <taxon>Novosphingobium</taxon>
    </lineage>
</organism>
<dbReference type="Pfam" id="PF00593">
    <property type="entry name" value="TonB_dep_Rec_b-barrel"/>
    <property type="match status" value="1"/>
</dbReference>
<keyword evidence="2 11" id="KW-0813">Transport</keyword>
<dbReference type="Gene3D" id="2.40.170.20">
    <property type="entry name" value="TonB-dependent receptor, beta-barrel domain"/>
    <property type="match status" value="1"/>
</dbReference>
<feature type="domain" description="TonB-dependent receptor-like beta-barrel" evidence="15">
    <location>
        <begin position="255"/>
        <end position="684"/>
    </location>
</feature>
<dbReference type="InterPro" id="IPR012910">
    <property type="entry name" value="Plug_dom"/>
</dbReference>
<dbReference type="InterPro" id="IPR039426">
    <property type="entry name" value="TonB-dep_rcpt-like"/>
</dbReference>
<evidence type="ECO:0000259" key="15">
    <source>
        <dbReference type="Pfam" id="PF00593"/>
    </source>
</evidence>
<dbReference type="GO" id="GO:0006826">
    <property type="term" value="P:iron ion transport"/>
    <property type="evidence" value="ECO:0007669"/>
    <property type="project" value="UniProtKB-KW"/>
</dbReference>